<dbReference type="AlphaFoldDB" id="A0A150IU66"/>
<proteinExistence type="predicted"/>
<evidence type="ECO:0000313" key="3">
    <source>
        <dbReference type="Proteomes" id="UP000091929"/>
    </source>
</evidence>
<comment type="caution">
    <text evidence="1">The sequence shown here is derived from an EMBL/GenBank/DDBJ whole genome shotgun (WGS) entry which is preliminary data.</text>
</comment>
<sequence length="49" mass="5797">MKIIEESELLEKIYNEIFLIKEELDEIDAKNAIDDVKFVLDIVKRTLES</sequence>
<evidence type="ECO:0000313" key="2">
    <source>
        <dbReference type="EMBL" id="KYC49681.1"/>
    </source>
</evidence>
<dbReference type="EMBL" id="LNJC01000029">
    <property type="protein sequence ID" value="KYC49681.1"/>
    <property type="molecule type" value="Genomic_DNA"/>
</dbReference>
<accession>A0A150IXG3</accession>
<evidence type="ECO:0000313" key="1">
    <source>
        <dbReference type="EMBL" id="KYC48492.1"/>
    </source>
</evidence>
<dbReference type="Proteomes" id="UP000092403">
    <property type="component" value="Unassembled WGS sequence"/>
</dbReference>
<gene>
    <name evidence="1" type="ORF">APG11_00299</name>
    <name evidence="2" type="ORF">APG12_01328</name>
</gene>
<dbReference type="EMBL" id="LNGF01000004">
    <property type="protein sequence ID" value="KYC48492.1"/>
    <property type="molecule type" value="Genomic_DNA"/>
</dbReference>
<organism evidence="1 3">
    <name type="scientific">Candidatus Methanofastidiosum methylothiophilum</name>
    <dbReference type="NCBI Taxonomy" id="1705564"/>
    <lineage>
        <taxon>Archaea</taxon>
        <taxon>Methanobacteriati</taxon>
        <taxon>Methanobacteriota</taxon>
        <taxon>Stenosarchaea group</taxon>
        <taxon>Candidatus Methanofastidiosia</taxon>
        <taxon>Candidatus Methanofastidiosales</taxon>
        <taxon>Candidatus Methanofastidiosaceae</taxon>
        <taxon>Candidatus Methanofastidiosum</taxon>
    </lineage>
</organism>
<name>A0A150IU66_9EURY</name>
<reference evidence="3 4" key="1">
    <citation type="journal article" date="2016" name="ISME J.">
        <title>Chasing the elusive Euryarchaeota class WSA2: genomes reveal a uniquely fastidious methyl-reducing methanogen.</title>
        <authorList>
            <person name="Nobu M.K."/>
            <person name="Narihiro T."/>
            <person name="Kuroda K."/>
            <person name="Mei R."/>
            <person name="Liu W.T."/>
        </authorList>
    </citation>
    <scope>NUCLEOTIDE SEQUENCE [LARGE SCALE GENOMIC DNA]</scope>
    <source>
        <strain evidence="1">B15fssc0709_Meth_Bin003</strain>
        <strain evidence="2">BMIXfssc0709_Meth_Bin006</strain>
    </source>
</reference>
<protein>
    <submittedName>
        <fullName evidence="1">Uncharacterized protein</fullName>
    </submittedName>
</protein>
<dbReference type="Proteomes" id="UP000091929">
    <property type="component" value="Unassembled WGS sequence"/>
</dbReference>
<accession>A0A150IU66</accession>
<evidence type="ECO:0000313" key="4">
    <source>
        <dbReference type="Proteomes" id="UP000092403"/>
    </source>
</evidence>